<sequence length="352" mass="38190">MMMNNTLPCPAWVYSTESNVHRAKDRSWFGDDYQPISSVLEPKPTTSGGGGRPSSSLGGAVIGIGTVELPVKRRPDALGASSHGILRLRNVLHVPGCLCNVIAAASLAESDHLLSARPDRPDGVRQITDRKGRPLAYFLPPDRRTGLQRLRLSGSPVGPRLGPSPFRPATSYLIRAWWSDDDRRQAMLQLSRRPVAPQKQQPTSTTTTPPTTIAFSAEERAWIRRNHGNVRAFLRSHRLRGRSEEDATTARRIIRAALEPGNKTTTTTSSISVADSGLGGMDGSAATGSGVRVLAAEAERHFGPQELAWVRRWYGDALSFMVSLRLRIADPGDGRKANRVAAILMAPAADKG</sequence>
<name>A0A162JAW0_CORFA</name>
<dbReference type="OrthoDB" id="4232400at2759"/>
<dbReference type="Proteomes" id="UP000076744">
    <property type="component" value="Unassembled WGS sequence"/>
</dbReference>
<gene>
    <name evidence="2" type="ORF">ISF_04100</name>
</gene>
<evidence type="ECO:0000313" key="3">
    <source>
        <dbReference type="Proteomes" id="UP000076744"/>
    </source>
</evidence>
<dbReference type="PANTHER" id="PTHR40628">
    <property type="entry name" value="CHROMO DOMAIN-CONTAINING PROTEIN"/>
    <property type="match status" value="1"/>
</dbReference>
<dbReference type="RefSeq" id="XP_018705286.1">
    <property type="nucleotide sequence ID" value="XM_018847706.1"/>
</dbReference>
<feature type="compositionally biased region" description="Low complexity" evidence="1">
    <location>
        <begin position="197"/>
        <end position="211"/>
    </location>
</feature>
<keyword evidence="3" id="KW-1185">Reference proteome</keyword>
<comment type="caution">
    <text evidence="2">The sequence shown here is derived from an EMBL/GenBank/DDBJ whole genome shotgun (WGS) entry which is preliminary data.</text>
</comment>
<protein>
    <submittedName>
        <fullName evidence="2">Uncharacterized protein</fullName>
    </submittedName>
</protein>
<feature type="region of interest" description="Disordered" evidence="1">
    <location>
        <begin position="191"/>
        <end position="211"/>
    </location>
</feature>
<evidence type="ECO:0000256" key="1">
    <source>
        <dbReference type="SAM" id="MobiDB-lite"/>
    </source>
</evidence>
<dbReference type="EMBL" id="AZHB01000008">
    <property type="protein sequence ID" value="OAA66262.1"/>
    <property type="molecule type" value="Genomic_DNA"/>
</dbReference>
<accession>A0A162JAW0</accession>
<reference evidence="2 3" key="1">
    <citation type="journal article" date="2016" name="Genome Biol. Evol.">
        <title>Divergent and convergent evolution of fungal pathogenicity.</title>
        <authorList>
            <person name="Shang Y."/>
            <person name="Xiao G."/>
            <person name="Zheng P."/>
            <person name="Cen K."/>
            <person name="Zhan S."/>
            <person name="Wang C."/>
        </authorList>
    </citation>
    <scope>NUCLEOTIDE SEQUENCE [LARGE SCALE GENOMIC DNA]</scope>
    <source>
        <strain evidence="2 3">ARSEF 2679</strain>
    </source>
</reference>
<organism evidence="2 3">
    <name type="scientific">Cordyceps fumosorosea (strain ARSEF 2679)</name>
    <name type="common">Isaria fumosorosea</name>
    <dbReference type="NCBI Taxonomy" id="1081104"/>
    <lineage>
        <taxon>Eukaryota</taxon>
        <taxon>Fungi</taxon>
        <taxon>Dikarya</taxon>
        <taxon>Ascomycota</taxon>
        <taxon>Pezizomycotina</taxon>
        <taxon>Sordariomycetes</taxon>
        <taxon>Hypocreomycetidae</taxon>
        <taxon>Hypocreales</taxon>
        <taxon>Cordycipitaceae</taxon>
        <taxon>Cordyceps</taxon>
    </lineage>
</organism>
<dbReference type="AlphaFoldDB" id="A0A162JAW0"/>
<dbReference type="GeneID" id="30020392"/>
<dbReference type="PANTHER" id="PTHR40628:SF1">
    <property type="entry name" value="CHROMO DOMAIN-CONTAINING PROTEIN"/>
    <property type="match status" value="1"/>
</dbReference>
<evidence type="ECO:0000313" key="2">
    <source>
        <dbReference type="EMBL" id="OAA66262.1"/>
    </source>
</evidence>
<proteinExistence type="predicted"/>